<evidence type="ECO:0000256" key="1">
    <source>
        <dbReference type="ARBA" id="ARBA00022723"/>
    </source>
</evidence>
<evidence type="ECO:0000313" key="8">
    <source>
        <dbReference type="EMBL" id="KAL2848205.1"/>
    </source>
</evidence>
<dbReference type="RefSeq" id="XP_070898113.1">
    <property type="nucleotide sequence ID" value="XM_071040408.1"/>
</dbReference>
<evidence type="ECO:0000256" key="6">
    <source>
        <dbReference type="SAM" id="MobiDB-lite"/>
    </source>
</evidence>
<gene>
    <name evidence="8" type="ORF">BJX68DRAFT_238687</name>
</gene>
<dbReference type="SMART" id="SM00156">
    <property type="entry name" value="PP2Ac"/>
    <property type="match status" value="1"/>
</dbReference>
<comment type="catalytic activity">
    <reaction evidence="5">
        <text>O-phospho-L-threonyl-[protein] + H2O = L-threonyl-[protein] + phosphate</text>
        <dbReference type="Rhea" id="RHEA:47004"/>
        <dbReference type="Rhea" id="RHEA-COMP:11060"/>
        <dbReference type="Rhea" id="RHEA-COMP:11605"/>
        <dbReference type="ChEBI" id="CHEBI:15377"/>
        <dbReference type="ChEBI" id="CHEBI:30013"/>
        <dbReference type="ChEBI" id="CHEBI:43474"/>
        <dbReference type="ChEBI" id="CHEBI:61977"/>
        <dbReference type="EC" id="3.1.3.16"/>
    </reaction>
</comment>
<reference evidence="8 9" key="1">
    <citation type="submission" date="2024-07" db="EMBL/GenBank/DDBJ databases">
        <title>Section-level genome sequencing and comparative genomics of Aspergillus sections Usti and Cavernicolus.</title>
        <authorList>
            <consortium name="Lawrence Berkeley National Laboratory"/>
            <person name="Nybo J.L."/>
            <person name="Vesth T.C."/>
            <person name="Theobald S."/>
            <person name="Frisvad J.C."/>
            <person name="Larsen T.O."/>
            <person name="Kjaerboelling I."/>
            <person name="Rothschild-Mancinelli K."/>
            <person name="Lyhne E.K."/>
            <person name="Kogle M.E."/>
            <person name="Barry K."/>
            <person name="Clum A."/>
            <person name="Na H."/>
            <person name="Ledsgaard L."/>
            <person name="Lin J."/>
            <person name="Lipzen A."/>
            <person name="Kuo A."/>
            <person name="Riley R."/>
            <person name="Mondo S."/>
            <person name="LaButti K."/>
            <person name="Haridas S."/>
            <person name="Pangalinan J."/>
            <person name="Salamov A.A."/>
            <person name="Simmons B.A."/>
            <person name="Magnuson J.K."/>
            <person name="Chen J."/>
            <person name="Drula E."/>
            <person name="Henrissat B."/>
            <person name="Wiebenga A."/>
            <person name="Lubbers R.J."/>
            <person name="Gomes A.C."/>
            <person name="Macurrencykelacurrency M.R."/>
            <person name="Stajich J."/>
            <person name="Grigoriev I.V."/>
            <person name="Mortensen U.H."/>
            <person name="De vries R.P."/>
            <person name="Baker S.E."/>
            <person name="Andersen M.R."/>
        </authorList>
    </citation>
    <scope>NUCLEOTIDE SEQUENCE [LARGE SCALE GENOMIC DNA]</scope>
    <source>
        <strain evidence="8 9">CBS 756.74</strain>
    </source>
</reference>
<evidence type="ECO:0000256" key="4">
    <source>
        <dbReference type="ARBA" id="ARBA00023211"/>
    </source>
</evidence>
<comment type="similarity">
    <text evidence="5">Belongs to the PPP phosphatase family.</text>
</comment>
<dbReference type="InterPro" id="IPR006186">
    <property type="entry name" value="Ser/Thr-sp_prot-phosphatase"/>
</dbReference>
<dbReference type="EC" id="3.1.3.16" evidence="5"/>
<dbReference type="PANTHER" id="PTHR11668">
    <property type="entry name" value="SERINE/THREONINE PROTEIN PHOSPHATASE"/>
    <property type="match status" value="1"/>
</dbReference>
<dbReference type="EMBL" id="JBFXLR010000026">
    <property type="protein sequence ID" value="KAL2848205.1"/>
    <property type="molecule type" value="Genomic_DNA"/>
</dbReference>
<dbReference type="InterPro" id="IPR029052">
    <property type="entry name" value="Metallo-depent_PP-like"/>
</dbReference>
<dbReference type="SUPFAM" id="SSF56300">
    <property type="entry name" value="Metallo-dependent phosphatases"/>
    <property type="match status" value="1"/>
</dbReference>
<evidence type="ECO:0000313" key="9">
    <source>
        <dbReference type="Proteomes" id="UP001610444"/>
    </source>
</evidence>
<keyword evidence="3" id="KW-0904">Protein phosphatase</keyword>
<dbReference type="Proteomes" id="UP001610444">
    <property type="component" value="Unassembled WGS sequence"/>
</dbReference>
<keyword evidence="2 5" id="KW-0378">Hydrolase</keyword>
<dbReference type="Pfam" id="PF16891">
    <property type="entry name" value="STPPase_N"/>
    <property type="match status" value="1"/>
</dbReference>
<accession>A0ABR4K7C4</accession>
<name>A0ABR4K7C4_9EURO</name>
<keyword evidence="4" id="KW-0464">Manganese</keyword>
<sequence length="380" mass="41957">MSSLPVTTPDTGGEFILNNRESYLVLVSPSIPLAKEPESPIVAEGSATSLELDVDATISKLLQVGRSRRIPRPFCLEPAEISAICSAASDVLLADPSLLEVSAPAKIVGDIHGQYTDLIRIFDLCGFPEDTQYLFLGNYVSKGRNSLETILLLLCYKLKYPKTFFLLRGNHECASITRLSSFYDECKYRCKANVWETFRTVFDSLPIAAIVSEKLFCVHGGLSPSLTNLDDIRAIARPTDVSDAGLLTDLLWSDPADAEEDWTENDRGVSYYFNKSVTRNFLQWSGLDMICRGHMVVDEGYKFHHDMSVVTIFSAPNHLDDLDNSGAIMAVAADLSYGFEVLKPVDPYGRGRKVPRGNRPGQPEGGTEESFHGLPLAQDF</sequence>
<dbReference type="GeneID" id="98155572"/>
<dbReference type="InterPro" id="IPR031675">
    <property type="entry name" value="STPPase_N"/>
</dbReference>
<feature type="region of interest" description="Disordered" evidence="6">
    <location>
        <begin position="350"/>
        <end position="380"/>
    </location>
</feature>
<keyword evidence="9" id="KW-1185">Reference proteome</keyword>
<keyword evidence="1" id="KW-0479">Metal-binding</keyword>
<evidence type="ECO:0000256" key="3">
    <source>
        <dbReference type="ARBA" id="ARBA00022912"/>
    </source>
</evidence>
<evidence type="ECO:0000256" key="5">
    <source>
        <dbReference type="RuleBase" id="RU004273"/>
    </source>
</evidence>
<dbReference type="InterPro" id="IPR050341">
    <property type="entry name" value="PP1_catalytic_subunit"/>
</dbReference>
<feature type="domain" description="Serine/threonine specific protein phosphatases" evidence="7">
    <location>
        <begin position="167"/>
        <end position="172"/>
    </location>
</feature>
<proteinExistence type="inferred from homology"/>
<protein>
    <recommendedName>
        <fullName evidence="5">Serine/threonine-protein phosphatase</fullName>
        <ecNumber evidence="5">3.1.3.16</ecNumber>
    </recommendedName>
</protein>
<dbReference type="PROSITE" id="PS00125">
    <property type="entry name" value="SER_THR_PHOSPHATASE"/>
    <property type="match status" value="1"/>
</dbReference>
<dbReference type="Pfam" id="PF00149">
    <property type="entry name" value="Metallophos"/>
    <property type="match status" value="1"/>
</dbReference>
<dbReference type="PRINTS" id="PR00114">
    <property type="entry name" value="STPHPHTASE"/>
</dbReference>
<dbReference type="InterPro" id="IPR004843">
    <property type="entry name" value="Calcineurin-like_PHP"/>
</dbReference>
<dbReference type="Gene3D" id="3.60.21.10">
    <property type="match status" value="1"/>
</dbReference>
<evidence type="ECO:0000256" key="2">
    <source>
        <dbReference type="ARBA" id="ARBA00022801"/>
    </source>
</evidence>
<evidence type="ECO:0000259" key="7">
    <source>
        <dbReference type="PROSITE" id="PS00125"/>
    </source>
</evidence>
<dbReference type="PANTHER" id="PTHR11668:SF484">
    <property type="entry name" value="SERINE_THREONINE-PROTEIN PHOSPHATASE PP-Z1-RELATED"/>
    <property type="match status" value="1"/>
</dbReference>
<organism evidence="8 9">
    <name type="scientific">Aspergillus pseudodeflectus</name>
    <dbReference type="NCBI Taxonomy" id="176178"/>
    <lineage>
        <taxon>Eukaryota</taxon>
        <taxon>Fungi</taxon>
        <taxon>Dikarya</taxon>
        <taxon>Ascomycota</taxon>
        <taxon>Pezizomycotina</taxon>
        <taxon>Eurotiomycetes</taxon>
        <taxon>Eurotiomycetidae</taxon>
        <taxon>Eurotiales</taxon>
        <taxon>Aspergillaceae</taxon>
        <taxon>Aspergillus</taxon>
        <taxon>Aspergillus subgen. Nidulantes</taxon>
    </lineage>
</organism>
<comment type="caution">
    <text evidence="8">The sequence shown here is derived from an EMBL/GenBank/DDBJ whole genome shotgun (WGS) entry which is preliminary data.</text>
</comment>